<evidence type="ECO:0000313" key="2">
    <source>
        <dbReference type="EMBL" id="MXO55935.1"/>
    </source>
</evidence>
<evidence type="ECO:0000313" key="3">
    <source>
        <dbReference type="Proteomes" id="UP000468943"/>
    </source>
</evidence>
<dbReference type="Proteomes" id="UP000468943">
    <property type="component" value="Unassembled WGS sequence"/>
</dbReference>
<gene>
    <name evidence="2" type="ORF">GRI36_03470</name>
</gene>
<sequence>MNGPHKLAENWAHLGLGATSEVQPAFSGMDWYKAYGQRNASDGAEGRLVSLHRFTESWDVWEMHPVGSEMVICISGSIVLIQETNDGQQTIALAAGEYAINPAGIWHTADIVGPAEAIFITAGQGTEHRSR</sequence>
<feature type="domain" description="Cupin type-2" evidence="1">
    <location>
        <begin position="61"/>
        <end position="120"/>
    </location>
</feature>
<dbReference type="EMBL" id="WTYS01000001">
    <property type="protein sequence ID" value="MXO55935.1"/>
    <property type="molecule type" value="Genomic_DNA"/>
</dbReference>
<name>A0A6I4SJU9_9SPHN</name>
<dbReference type="InterPro" id="IPR011051">
    <property type="entry name" value="RmlC_Cupin_sf"/>
</dbReference>
<dbReference type="Gene3D" id="2.60.120.10">
    <property type="entry name" value="Jelly Rolls"/>
    <property type="match status" value="1"/>
</dbReference>
<dbReference type="InterPro" id="IPR013096">
    <property type="entry name" value="Cupin_2"/>
</dbReference>
<dbReference type="OrthoDB" id="512358at2"/>
<proteinExistence type="predicted"/>
<keyword evidence="3" id="KW-1185">Reference proteome</keyword>
<comment type="caution">
    <text evidence="2">The sequence shown here is derived from an EMBL/GenBank/DDBJ whole genome shotgun (WGS) entry which is preliminary data.</text>
</comment>
<dbReference type="AlphaFoldDB" id="A0A6I4SJU9"/>
<protein>
    <submittedName>
        <fullName evidence="2">Cupin domain-containing protein</fullName>
    </submittedName>
</protein>
<dbReference type="RefSeq" id="WP_160597204.1">
    <property type="nucleotide sequence ID" value="NZ_WTYS01000001.1"/>
</dbReference>
<organism evidence="2 3">
    <name type="scientific">Pontixanthobacter gangjinensis</name>
    <dbReference type="NCBI Taxonomy" id="1028742"/>
    <lineage>
        <taxon>Bacteria</taxon>
        <taxon>Pseudomonadati</taxon>
        <taxon>Pseudomonadota</taxon>
        <taxon>Alphaproteobacteria</taxon>
        <taxon>Sphingomonadales</taxon>
        <taxon>Erythrobacteraceae</taxon>
        <taxon>Pontixanthobacter</taxon>
    </lineage>
</organism>
<dbReference type="Pfam" id="PF07883">
    <property type="entry name" value="Cupin_2"/>
    <property type="match status" value="1"/>
</dbReference>
<evidence type="ECO:0000259" key="1">
    <source>
        <dbReference type="Pfam" id="PF07883"/>
    </source>
</evidence>
<dbReference type="SUPFAM" id="SSF51182">
    <property type="entry name" value="RmlC-like cupins"/>
    <property type="match status" value="1"/>
</dbReference>
<reference evidence="2 3" key="1">
    <citation type="submission" date="2019-12" db="EMBL/GenBank/DDBJ databases">
        <title>Genomic-based taxomic classification of the family Erythrobacteraceae.</title>
        <authorList>
            <person name="Xu L."/>
        </authorList>
    </citation>
    <scope>NUCLEOTIDE SEQUENCE [LARGE SCALE GENOMIC DNA]</scope>
    <source>
        <strain evidence="2 3">JCM 17802</strain>
    </source>
</reference>
<dbReference type="InterPro" id="IPR014710">
    <property type="entry name" value="RmlC-like_jellyroll"/>
</dbReference>
<accession>A0A6I4SJU9</accession>